<dbReference type="InterPro" id="IPR043504">
    <property type="entry name" value="Peptidase_S1_PA_chymotrypsin"/>
</dbReference>
<dbReference type="PANTHER" id="PTHR43343">
    <property type="entry name" value="PEPTIDASE S12"/>
    <property type="match status" value="1"/>
</dbReference>
<protein>
    <submittedName>
        <fullName evidence="5">Peptidase S1 and S6 chymotrypsin/Hap</fullName>
    </submittedName>
</protein>
<dbReference type="STRING" id="1193518.BN13_710001"/>
<comment type="similarity">
    <text evidence="1">Belongs to the peptidase S1C family.</text>
</comment>
<name>A0A077MEN0_9MICO</name>
<dbReference type="InterPro" id="IPR001940">
    <property type="entry name" value="Peptidase_S1C"/>
</dbReference>
<keyword evidence="6" id="KW-1185">Reference proteome</keyword>
<keyword evidence="3" id="KW-0378">Hydrolase</keyword>
<dbReference type="AlphaFoldDB" id="A0A077MEN0"/>
<dbReference type="Pfam" id="PF13365">
    <property type="entry name" value="Trypsin_2"/>
    <property type="match status" value="1"/>
</dbReference>
<feature type="region of interest" description="Disordered" evidence="4">
    <location>
        <begin position="1"/>
        <end position="20"/>
    </location>
</feature>
<evidence type="ECO:0000256" key="1">
    <source>
        <dbReference type="ARBA" id="ARBA00010541"/>
    </source>
</evidence>
<reference evidence="5 6" key="1">
    <citation type="journal article" date="2013" name="ISME J.">
        <title>A metabolic model for members of the genus Tetrasphaera involved in enhanced biological phosphorus removal.</title>
        <authorList>
            <person name="Kristiansen R."/>
            <person name="Nguyen H.T.T."/>
            <person name="Saunders A.M."/>
            <person name="Nielsen J.L."/>
            <person name="Wimmer R."/>
            <person name="Le V.Q."/>
            <person name="McIlroy S.J."/>
            <person name="Petrovski S."/>
            <person name="Seviour R.J."/>
            <person name="Calteau A."/>
            <person name="Nielsen K.L."/>
            <person name="Nielsen P.H."/>
        </authorList>
    </citation>
    <scope>NUCLEOTIDE SEQUENCE [LARGE SCALE GENOMIC DNA]</scope>
    <source>
        <strain evidence="5 6">Ben 74</strain>
    </source>
</reference>
<dbReference type="InterPro" id="IPR009003">
    <property type="entry name" value="Peptidase_S1_PA"/>
</dbReference>
<accession>A0A077MEN0</accession>
<dbReference type="InterPro" id="IPR051201">
    <property type="entry name" value="Chloro_Bact_Ser_Proteases"/>
</dbReference>
<dbReference type="Gene3D" id="2.40.10.10">
    <property type="entry name" value="Trypsin-like serine proteases"/>
    <property type="match status" value="2"/>
</dbReference>
<proteinExistence type="inferred from homology"/>
<organism evidence="5 6">
    <name type="scientific">Nostocoides jenkinsii Ben 74</name>
    <dbReference type="NCBI Taxonomy" id="1193518"/>
    <lineage>
        <taxon>Bacteria</taxon>
        <taxon>Bacillati</taxon>
        <taxon>Actinomycetota</taxon>
        <taxon>Actinomycetes</taxon>
        <taxon>Micrococcales</taxon>
        <taxon>Intrasporangiaceae</taxon>
        <taxon>Nostocoides</taxon>
    </lineage>
</organism>
<keyword evidence="2" id="KW-0645">Protease</keyword>
<comment type="caution">
    <text evidence="5">The sequence shown here is derived from an EMBL/GenBank/DDBJ whole genome shotgun (WGS) entry which is preliminary data.</text>
</comment>
<gene>
    <name evidence="5" type="ORF">BN13_710001</name>
</gene>
<dbReference type="GO" id="GO:0006508">
    <property type="term" value="P:proteolysis"/>
    <property type="evidence" value="ECO:0007669"/>
    <property type="project" value="UniProtKB-KW"/>
</dbReference>
<evidence type="ECO:0000313" key="5">
    <source>
        <dbReference type="EMBL" id="CCI54435.1"/>
    </source>
</evidence>
<feature type="compositionally biased region" description="Polar residues" evidence="4">
    <location>
        <begin position="9"/>
        <end position="20"/>
    </location>
</feature>
<evidence type="ECO:0000256" key="2">
    <source>
        <dbReference type="ARBA" id="ARBA00022670"/>
    </source>
</evidence>
<evidence type="ECO:0000313" key="6">
    <source>
        <dbReference type="Proteomes" id="UP000035720"/>
    </source>
</evidence>
<dbReference type="Proteomes" id="UP000035720">
    <property type="component" value="Unassembled WGS sequence"/>
</dbReference>
<sequence>MVDEKLKQLAQQPPEGQSAYNSIAPSMVVIRTQGGGEDGLGSGFIANADGRILTANHVVDGGGSIEVIFADGTRSSATVADRQPDKDLAVLTAQTLPAVVTPATLAGPGPIGTPVYAVGHPLGLTFSLSGGLISALGRDLQTPGGKLTDLIQFDAAVNPGNSGGPLLNGAGQVVGVVTALANPSKQPYFVGIGFAVPISAAGGAVGAPPL</sequence>
<dbReference type="SUPFAM" id="SSF50494">
    <property type="entry name" value="Trypsin-like serine proteases"/>
    <property type="match status" value="1"/>
</dbReference>
<dbReference type="EMBL" id="CAJC01000185">
    <property type="protein sequence ID" value="CCI54435.1"/>
    <property type="molecule type" value="Genomic_DNA"/>
</dbReference>
<dbReference type="PRINTS" id="PR00834">
    <property type="entry name" value="PROTEASES2C"/>
</dbReference>
<dbReference type="PANTHER" id="PTHR43343:SF3">
    <property type="entry name" value="PROTEASE DO-LIKE 8, CHLOROPLASTIC"/>
    <property type="match status" value="1"/>
</dbReference>
<evidence type="ECO:0000256" key="3">
    <source>
        <dbReference type="ARBA" id="ARBA00022801"/>
    </source>
</evidence>
<dbReference type="GO" id="GO:0004252">
    <property type="term" value="F:serine-type endopeptidase activity"/>
    <property type="evidence" value="ECO:0007669"/>
    <property type="project" value="InterPro"/>
</dbReference>
<evidence type="ECO:0000256" key="4">
    <source>
        <dbReference type="SAM" id="MobiDB-lite"/>
    </source>
</evidence>